<accession>A0A0R1RDA3</accession>
<evidence type="ECO:0000313" key="2">
    <source>
        <dbReference type="Proteomes" id="UP000051697"/>
    </source>
</evidence>
<evidence type="ECO:0000313" key="1">
    <source>
        <dbReference type="EMBL" id="KRL54625.1"/>
    </source>
</evidence>
<proteinExistence type="predicted"/>
<sequence length="69" mass="7810">MGNRFEIQRELADAQNQLDNLCHKESDSCKIKSIGTVTIEPKYGKDMNELRSKCSELSMILEAMDASED</sequence>
<dbReference type="PATRIC" id="fig|1423778.4.peg.1458"/>
<dbReference type="KEGG" id="lol:LACOL_1158"/>
<organism evidence="1 2">
    <name type="scientific">Paucilactobacillus oligofermentans DSM 15707 = LMG 22743</name>
    <dbReference type="NCBI Taxonomy" id="1423778"/>
    <lineage>
        <taxon>Bacteria</taxon>
        <taxon>Bacillati</taxon>
        <taxon>Bacillota</taxon>
        <taxon>Bacilli</taxon>
        <taxon>Lactobacillales</taxon>
        <taxon>Lactobacillaceae</taxon>
        <taxon>Paucilactobacillus</taxon>
    </lineage>
</organism>
<dbReference type="OrthoDB" id="2302022at2"/>
<keyword evidence="2" id="KW-1185">Reference proteome</keyword>
<gene>
    <name evidence="1" type="ORF">FC70_GL001422</name>
</gene>
<dbReference type="STRING" id="1423778.FC70_GL001422"/>
<protein>
    <submittedName>
        <fullName evidence="1">Uncharacterized protein</fullName>
    </submittedName>
</protein>
<name>A0A0R1RDA3_9LACO</name>
<reference evidence="1 2" key="1">
    <citation type="journal article" date="2015" name="Genome Announc.">
        <title>Expanding the biotechnology potential of lactobacilli through comparative genomics of 213 strains and associated genera.</title>
        <authorList>
            <person name="Sun Z."/>
            <person name="Harris H.M."/>
            <person name="McCann A."/>
            <person name="Guo C."/>
            <person name="Argimon S."/>
            <person name="Zhang W."/>
            <person name="Yang X."/>
            <person name="Jeffery I.B."/>
            <person name="Cooney J.C."/>
            <person name="Kagawa T.F."/>
            <person name="Liu W."/>
            <person name="Song Y."/>
            <person name="Salvetti E."/>
            <person name="Wrobel A."/>
            <person name="Rasinkangas P."/>
            <person name="Parkhill J."/>
            <person name="Rea M.C."/>
            <person name="O'Sullivan O."/>
            <person name="Ritari J."/>
            <person name="Douillard F.P."/>
            <person name="Paul Ross R."/>
            <person name="Yang R."/>
            <person name="Briner A.E."/>
            <person name="Felis G.E."/>
            <person name="de Vos W.M."/>
            <person name="Barrangou R."/>
            <person name="Klaenhammer T.R."/>
            <person name="Caufield P.W."/>
            <person name="Cui Y."/>
            <person name="Zhang H."/>
            <person name="O'Toole P.W."/>
        </authorList>
    </citation>
    <scope>NUCLEOTIDE SEQUENCE [LARGE SCALE GENOMIC DNA]</scope>
    <source>
        <strain evidence="1 2">DSM 15707</strain>
    </source>
</reference>
<dbReference type="Proteomes" id="UP000051697">
    <property type="component" value="Unassembled WGS sequence"/>
</dbReference>
<dbReference type="AlphaFoldDB" id="A0A0R1RDA3"/>
<dbReference type="EMBL" id="AZFE01000032">
    <property type="protein sequence ID" value="KRL54625.1"/>
    <property type="molecule type" value="Genomic_DNA"/>
</dbReference>
<dbReference type="RefSeq" id="WP_057890353.1">
    <property type="nucleotide sequence ID" value="NZ_AZFE01000032.1"/>
</dbReference>
<comment type="caution">
    <text evidence="1">The sequence shown here is derived from an EMBL/GenBank/DDBJ whole genome shotgun (WGS) entry which is preliminary data.</text>
</comment>